<accession>A0A226EMS4</accession>
<gene>
    <name evidence="1" type="ORF">Fcan01_07863</name>
</gene>
<reference evidence="1 2" key="1">
    <citation type="submission" date="2015-12" db="EMBL/GenBank/DDBJ databases">
        <title>The genome of Folsomia candida.</title>
        <authorList>
            <person name="Faddeeva A."/>
            <person name="Derks M.F."/>
            <person name="Anvar Y."/>
            <person name="Smit S."/>
            <person name="Van Straalen N."/>
            <person name="Roelofs D."/>
        </authorList>
    </citation>
    <scope>NUCLEOTIDE SEQUENCE [LARGE SCALE GENOMIC DNA]</scope>
    <source>
        <strain evidence="1 2">VU population</strain>
        <tissue evidence="1">Whole body</tissue>
    </source>
</reference>
<dbReference type="GO" id="GO:0009235">
    <property type="term" value="P:cobalamin metabolic process"/>
    <property type="evidence" value="ECO:0007669"/>
    <property type="project" value="InterPro"/>
</dbReference>
<dbReference type="STRING" id="158441.A0A226EMS4"/>
<dbReference type="AlphaFoldDB" id="A0A226EMS4"/>
<protein>
    <submittedName>
        <fullName evidence="1">Methylmalonic aciduria and homocystinuria type D, mitochondrial</fullName>
    </submittedName>
</protein>
<sequence>MANRLFTSNSMKGTLGKGIRSLQTREYSSHGWRRKNTYVQQLLFGNTTIEKHTVWPDPHLGCLGPKDQRLGFPGNIGLDKALLPTEPPPTPDRLKADKEELENQAKFWKSLLGTHTNHQHQIDIVNQDDENDCRDSEEMESIGRKLMGINENLECIAQVCPDLLRRELAGLFTNVNMTEGPLTVITFCQRTNHDMTSWSPSVEEEREALTEKFIRAAKDVCDKLRQKAQIWADFIEPCSGRPYYSSFTNLTFFETDERYRHLGFRISDLGCCKVIAHHKWGTHAFVGTIFTSAPHDCEHLQQIVERCNRADAAVAVN</sequence>
<proteinExistence type="predicted"/>
<name>A0A226EMS4_FOLCA</name>
<dbReference type="OrthoDB" id="10263782at2759"/>
<dbReference type="GO" id="GO:0005739">
    <property type="term" value="C:mitochondrion"/>
    <property type="evidence" value="ECO:0007669"/>
    <property type="project" value="TreeGrafter"/>
</dbReference>
<evidence type="ECO:0000313" key="2">
    <source>
        <dbReference type="Proteomes" id="UP000198287"/>
    </source>
</evidence>
<organism evidence="1 2">
    <name type="scientific">Folsomia candida</name>
    <name type="common">Springtail</name>
    <dbReference type="NCBI Taxonomy" id="158441"/>
    <lineage>
        <taxon>Eukaryota</taxon>
        <taxon>Metazoa</taxon>
        <taxon>Ecdysozoa</taxon>
        <taxon>Arthropoda</taxon>
        <taxon>Hexapoda</taxon>
        <taxon>Collembola</taxon>
        <taxon>Entomobryomorpha</taxon>
        <taxon>Isotomoidea</taxon>
        <taxon>Isotomidae</taxon>
        <taxon>Proisotominae</taxon>
        <taxon>Folsomia</taxon>
    </lineage>
</organism>
<evidence type="ECO:0000313" key="1">
    <source>
        <dbReference type="EMBL" id="OXA58590.1"/>
    </source>
</evidence>
<dbReference type="PANTHER" id="PTHR13192:SF3">
    <property type="entry name" value="COBALAMIN TRAFFICKING PROTEIN CBLD"/>
    <property type="match status" value="1"/>
</dbReference>
<dbReference type="OMA" id="NGAKEMC"/>
<dbReference type="Pfam" id="PF10229">
    <property type="entry name" value="MMADHC"/>
    <property type="match status" value="1"/>
</dbReference>
<dbReference type="PANTHER" id="PTHR13192">
    <property type="entry name" value="MY011 PROTEIN"/>
    <property type="match status" value="1"/>
</dbReference>
<dbReference type="EMBL" id="LNIX01000003">
    <property type="protein sequence ID" value="OXA58590.1"/>
    <property type="molecule type" value="Genomic_DNA"/>
</dbReference>
<dbReference type="Proteomes" id="UP000198287">
    <property type="component" value="Unassembled WGS sequence"/>
</dbReference>
<comment type="caution">
    <text evidence="1">The sequence shown here is derived from an EMBL/GenBank/DDBJ whole genome shotgun (WGS) entry which is preliminary data.</text>
</comment>
<keyword evidence="2" id="KW-1185">Reference proteome</keyword>
<dbReference type="InterPro" id="IPR019362">
    <property type="entry name" value="MMADHC"/>
</dbReference>